<dbReference type="VEuPathDB" id="TriTrypDB:TRSC58_01245"/>
<proteinExistence type="predicted"/>
<accession>A0A422MSC6</accession>
<dbReference type="Proteomes" id="UP000283634">
    <property type="component" value="Unassembled WGS sequence"/>
</dbReference>
<dbReference type="RefSeq" id="XP_029233528.1">
    <property type="nucleotide sequence ID" value="XM_029386610.1"/>
</dbReference>
<keyword evidence="3" id="KW-1185">Reference proteome</keyword>
<dbReference type="GO" id="GO:0016787">
    <property type="term" value="F:hydrolase activity"/>
    <property type="evidence" value="ECO:0007669"/>
    <property type="project" value="UniProtKB-KW"/>
</dbReference>
<gene>
    <name evidence="2" type="ORF">TraAM80_09957</name>
</gene>
<sequence length="145" mass="15794">MILPPTADAIMWGVRERVVPRHVLFLSLDVAFLFLAIYCIAGVIFTASIACRTALGWIDVDGDKERLHAYYASNIFFLLESTQSPPARGVRELGDTAAMDLEEGGLTTEAVAAGRGRKPLPWSLALATLTRVEGVVVVARAFPHR</sequence>
<dbReference type="AlphaFoldDB" id="A0A422MSC6"/>
<keyword evidence="1" id="KW-0812">Transmembrane</keyword>
<protein>
    <submittedName>
        <fullName evidence="2">Putative NUDIX family hydrolase</fullName>
    </submittedName>
</protein>
<feature type="transmembrane region" description="Helical" evidence="1">
    <location>
        <begin position="23"/>
        <end position="45"/>
    </location>
</feature>
<keyword evidence="2" id="KW-0378">Hydrolase</keyword>
<name>A0A422MSC6_TRYRA</name>
<evidence type="ECO:0000256" key="1">
    <source>
        <dbReference type="SAM" id="Phobius"/>
    </source>
</evidence>
<comment type="caution">
    <text evidence="2">The sequence shown here is derived from an EMBL/GenBank/DDBJ whole genome shotgun (WGS) entry which is preliminary data.</text>
</comment>
<organism evidence="2 3">
    <name type="scientific">Trypanosoma rangeli</name>
    <dbReference type="NCBI Taxonomy" id="5698"/>
    <lineage>
        <taxon>Eukaryota</taxon>
        <taxon>Discoba</taxon>
        <taxon>Euglenozoa</taxon>
        <taxon>Kinetoplastea</taxon>
        <taxon>Metakinetoplastina</taxon>
        <taxon>Trypanosomatida</taxon>
        <taxon>Trypanosomatidae</taxon>
        <taxon>Trypanosoma</taxon>
        <taxon>Herpetosoma</taxon>
    </lineage>
</organism>
<evidence type="ECO:0000313" key="2">
    <source>
        <dbReference type="EMBL" id="RNE96101.1"/>
    </source>
</evidence>
<dbReference type="EMBL" id="MKGL01000744">
    <property type="protein sequence ID" value="RNE96101.1"/>
    <property type="molecule type" value="Genomic_DNA"/>
</dbReference>
<keyword evidence="1" id="KW-1133">Transmembrane helix</keyword>
<keyword evidence="1" id="KW-0472">Membrane</keyword>
<evidence type="ECO:0000313" key="3">
    <source>
        <dbReference type="Proteomes" id="UP000283634"/>
    </source>
</evidence>
<reference evidence="2 3" key="1">
    <citation type="journal article" date="2018" name="BMC Genomics">
        <title>Genomic comparison of Trypanosoma conorhini and Trypanosoma rangeli to Trypanosoma cruzi strains of high and low virulence.</title>
        <authorList>
            <person name="Bradwell K.R."/>
            <person name="Koparde V.N."/>
            <person name="Matveyev A.V."/>
            <person name="Serrano M.G."/>
            <person name="Alves J.M."/>
            <person name="Parikh H."/>
            <person name="Huang B."/>
            <person name="Lee V."/>
            <person name="Espinosa-Alvarez O."/>
            <person name="Ortiz P.A."/>
            <person name="Costa-Martins A.G."/>
            <person name="Teixeira M.M."/>
            <person name="Buck G.A."/>
        </authorList>
    </citation>
    <scope>NUCLEOTIDE SEQUENCE [LARGE SCALE GENOMIC DNA]</scope>
    <source>
        <strain evidence="2 3">AM80</strain>
    </source>
</reference>
<dbReference type="GeneID" id="40333890"/>